<dbReference type="EMBL" id="MVGC01000162">
    <property type="protein sequence ID" value="RJE22566.1"/>
    <property type="molecule type" value="Genomic_DNA"/>
</dbReference>
<keyword evidence="2" id="KW-1185">Reference proteome</keyword>
<reference evidence="2" key="1">
    <citation type="submission" date="2017-02" db="EMBL/GenBank/DDBJ databases">
        <authorList>
            <person name="Tafer H."/>
            <person name="Lopandic K."/>
        </authorList>
    </citation>
    <scope>NUCLEOTIDE SEQUENCE [LARGE SCALE GENOMIC DNA]</scope>
    <source>
        <strain evidence="2">CBS 366.77</strain>
    </source>
</reference>
<dbReference type="InterPro" id="IPR009784">
    <property type="entry name" value="DUF1349"/>
</dbReference>
<dbReference type="Proteomes" id="UP000266188">
    <property type="component" value="Unassembled WGS sequence"/>
</dbReference>
<evidence type="ECO:0008006" key="3">
    <source>
        <dbReference type="Google" id="ProtNLM"/>
    </source>
</evidence>
<dbReference type="Pfam" id="PF07081">
    <property type="entry name" value="DUF1349"/>
    <property type="match status" value="1"/>
</dbReference>
<comment type="caution">
    <text evidence="1">The sequence shown here is derived from an EMBL/GenBank/DDBJ whole genome shotgun (WGS) entry which is preliminary data.</text>
</comment>
<dbReference type="Gene3D" id="2.60.120.200">
    <property type="match status" value="1"/>
</dbReference>
<evidence type="ECO:0000313" key="2">
    <source>
        <dbReference type="Proteomes" id="UP000266188"/>
    </source>
</evidence>
<dbReference type="PANTHER" id="PTHR35332:SF2">
    <property type="entry name" value="REGULATION OF ENOLASE PROTEIN 1"/>
    <property type="match status" value="1"/>
</dbReference>
<accession>A0A3A2ZHQ0</accession>
<dbReference type="PANTHER" id="PTHR35332">
    <property type="entry name" value="REGULATION OF ENOLASE PROTEIN 1"/>
    <property type="match status" value="1"/>
</dbReference>
<sequence>MTKFKFLNSTQAIPEDRDGNLPAQFTITAAPSTDIWAKPPSTTRFNAPILCQSVPLASFKRARLSFNANWKDQYDQGGLILILNSVDGKQKWVKTGIELTHGKPHVSAVTKDRWADWSLLPVPSGGRAATMEMVREKDNSLWIYLIEGVQKSPIREVSWVFEEEGVQDCLVGVYVAKPSSEGEELAVNFGHVIIDRDD</sequence>
<evidence type="ECO:0000313" key="1">
    <source>
        <dbReference type="EMBL" id="RJE22566.1"/>
    </source>
</evidence>
<dbReference type="OrthoDB" id="42525at2759"/>
<dbReference type="STRING" id="2070753.A0A3A2ZHQ0"/>
<gene>
    <name evidence="1" type="ORF">PHISCL_05112</name>
</gene>
<dbReference type="AlphaFoldDB" id="A0A3A2ZHQ0"/>
<name>A0A3A2ZHQ0_9EURO</name>
<proteinExistence type="predicted"/>
<protein>
    <recommendedName>
        <fullName evidence="3">DUF1349 domain protein</fullName>
    </recommendedName>
</protein>
<organism evidence="1 2">
    <name type="scientific">Aspergillus sclerotialis</name>
    <dbReference type="NCBI Taxonomy" id="2070753"/>
    <lineage>
        <taxon>Eukaryota</taxon>
        <taxon>Fungi</taxon>
        <taxon>Dikarya</taxon>
        <taxon>Ascomycota</taxon>
        <taxon>Pezizomycotina</taxon>
        <taxon>Eurotiomycetes</taxon>
        <taxon>Eurotiomycetidae</taxon>
        <taxon>Eurotiales</taxon>
        <taxon>Aspergillaceae</taxon>
        <taxon>Aspergillus</taxon>
        <taxon>Aspergillus subgen. Polypaecilum</taxon>
    </lineage>
</organism>